<dbReference type="Proteomes" id="UP000002051">
    <property type="component" value="Chromosome 3"/>
</dbReference>
<reference evidence="2 4" key="2">
    <citation type="journal article" date="2014" name="BMC Genomics">
        <title>An improved genome release (version Mt4.0) for the model legume Medicago truncatula.</title>
        <authorList>
            <person name="Tang H."/>
            <person name="Krishnakumar V."/>
            <person name="Bidwell S."/>
            <person name="Rosen B."/>
            <person name="Chan A."/>
            <person name="Zhou S."/>
            <person name="Gentzbittel L."/>
            <person name="Childs K.L."/>
            <person name="Yandell M."/>
            <person name="Gundlach H."/>
            <person name="Mayer K.F."/>
            <person name="Schwartz D.C."/>
            <person name="Town C.D."/>
        </authorList>
    </citation>
    <scope>GENOME REANNOTATION</scope>
    <source>
        <strain evidence="2">A17</strain>
        <strain evidence="3 4">cv. Jemalong A17</strain>
    </source>
</reference>
<dbReference type="HOGENOM" id="CLU_2779650_0_0_1"/>
<accession>A0A072V3J0</accession>
<evidence type="ECO:0000256" key="1">
    <source>
        <dbReference type="SAM" id="MobiDB-lite"/>
    </source>
</evidence>
<reference evidence="3" key="3">
    <citation type="submission" date="2015-04" db="UniProtKB">
        <authorList>
            <consortium name="EnsemblPlants"/>
        </authorList>
    </citation>
    <scope>IDENTIFICATION</scope>
    <source>
        <strain evidence="3">cv. Jemalong A17</strain>
    </source>
</reference>
<dbReference type="EMBL" id="CM001219">
    <property type="protein sequence ID" value="KEH36367.1"/>
    <property type="molecule type" value="Genomic_DNA"/>
</dbReference>
<evidence type="ECO:0000313" key="2">
    <source>
        <dbReference type="EMBL" id="KEH36367.1"/>
    </source>
</evidence>
<feature type="region of interest" description="Disordered" evidence="1">
    <location>
        <begin position="1"/>
        <end position="51"/>
    </location>
</feature>
<dbReference type="EnsemblPlants" id="KEH36367">
    <property type="protein sequence ID" value="KEH36367"/>
    <property type="gene ID" value="MTR_3g117085"/>
</dbReference>
<evidence type="ECO:0000313" key="4">
    <source>
        <dbReference type="Proteomes" id="UP000002051"/>
    </source>
</evidence>
<organism evidence="2 4">
    <name type="scientific">Medicago truncatula</name>
    <name type="common">Barrel medic</name>
    <name type="synonym">Medicago tribuloides</name>
    <dbReference type="NCBI Taxonomy" id="3880"/>
    <lineage>
        <taxon>Eukaryota</taxon>
        <taxon>Viridiplantae</taxon>
        <taxon>Streptophyta</taxon>
        <taxon>Embryophyta</taxon>
        <taxon>Tracheophyta</taxon>
        <taxon>Spermatophyta</taxon>
        <taxon>Magnoliopsida</taxon>
        <taxon>eudicotyledons</taxon>
        <taxon>Gunneridae</taxon>
        <taxon>Pentapetalae</taxon>
        <taxon>rosids</taxon>
        <taxon>fabids</taxon>
        <taxon>Fabales</taxon>
        <taxon>Fabaceae</taxon>
        <taxon>Papilionoideae</taxon>
        <taxon>50 kb inversion clade</taxon>
        <taxon>NPAAA clade</taxon>
        <taxon>Hologalegina</taxon>
        <taxon>IRL clade</taxon>
        <taxon>Trifolieae</taxon>
        <taxon>Medicago</taxon>
    </lineage>
</organism>
<reference evidence="2 4" key="1">
    <citation type="journal article" date="2011" name="Nature">
        <title>The Medicago genome provides insight into the evolution of rhizobial symbioses.</title>
        <authorList>
            <person name="Young N.D."/>
            <person name="Debelle F."/>
            <person name="Oldroyd G.E."/>
            <person name="Geurts R."/>
            <person name="Cannon S.B."/>
            <person name="Udvardi M.K."/>
            <person name="Benedito V.A."/>
            <person name="Mayer K.F."/>
            <person name="Gouzy J."/>
            <person name="Schoof H."/>
            <person name="Van de Peer Y."/>
            <person name="Proost S."/>
            <person name="Cook D.R."/>
            <person name="Meyers B.C."/>
            <person name="Spannagl M."/>
            <person name="Cheung F."/>
            <person name="De Mita S."/>
            <person name="Krishnakumar V."/>
            <person name="Gundlach H."/>
            <person name="Zhou S."/>
            <person name="Mudge J."/>
            <person name="Bharti A.K."/>
            <person name="Murray J.D."/>
            <person name="Naoumkina M.A."/>
            <person name="Rosen B."/>
            <person name="Silverstein K.A."/>
            <person name="Tang H."/>
            <person name="Rombauts S."/>
            <person name="Zhao P.X."/>
            <person name="Zhou P."/>
            <person name="Barbe V."/>
            <person name="Bardou P."/>
            <person name="Bechner M."/>
            <person name="Bellec A."/>
            <person name="Berger A."/>
            <person name="Berges H."/>
            <person name="Bidwell S."/>
            <person name="Bisseling T."/>
            <person name="Choisne N."/>
            <person name="Couloux A."/>
            <person name="Denny R."/>
            <person name="Deshpande S."/>
            <person name="Dai X."/>
            <person name="Doyle J.J."/>
            <person name="Dudez A.M."/>
            <person name="Farmer A.D."/>
            <person name="Fouteau S."/>
            <person name="Franken C."/>
            <person name="Gibelin C."/>
            <person name="Gish J."/>
            <person name="Goldstein S."/>
            <person name="Gonzalez A.J."/>
            <person name="Green P.J."/>
            <person name="Hallab A."/>
            <person name="Hartog M."/>
            <person name="Hua A."/>
            <person name="Humphray S.J."/>
            <person name="Jeong D.H."/>
            <person name="Jing Y."/>
            <person name="Jocker A."/>
            <person name="Kenton S.M."/>
            <person name="Kim D.J."/>
            <person name="Klee K."/>
            <person name="Lai H."/>
            <person name="Lang C."/>
            <person name="Lin S."/>
            <person name="Macmil S.L."/>
            <person name="Magdelenat G."/>
            <person name="Matthews L."/>
            <person name="McCorrison J."/>
            <person name="Monaghan E.L."/>
            <person name="Mun J.H."/>
            <person name="Najar F.Z."/>
            <person name="Nicholson C."/>
            <person name="Noirot C."/>
            <person name="O'Bleness M."/>
            <person name="Paule C.R."/>
            <person name="Poulain J."/>
            <person name="Prion F."/>
            <person name="Qin B."/>
            <person name="Qu C."/>
            <person name="Retzel E.F."/>
            <person name="Riddle C."/>
            <person name="Sallet E."/>
            <person name="Samain S."/>
            <person name="Samson N."/>
            <person name="Sanders I."/>
            <person name="Saurat O."/>
            <person name="Scarpelli C."/>
            <person name="Schiex T."/>
            <person name="Segurens B."/>
            <person name="Severin A.J."/>
            <person name="Sherrier D.J."/>
            <person name="Shi R."/>
            <person name="Sims S."/>
            <person name="Singer S.R."/>
            <person name="Sinharoy S."/>
            <person name="Sterck L."/>
            <person name="Viollet A."/>
            <person name="Wang B.B."/>
            <person name="Wang K."/>
            <person name="Wang M."/>
            <person name="Wang X."/>
            <person name="Warfsmann J."/>
            <person name="Weissenbach J."/>
            <person name="White D.D."/>
            <person name="White J.D."/>
            <person name="Wiley G.B."/>
            <person name="Wincker P."/>
            <person name="Xing Y."/>
            <person name="Yang L."/>
            <person name="Yao Z."/>
            <person name="Ying F."/>
            <person name="Zhai J."/>
            <person name="Zhou L."/>
            <person name="Zuber A."/>
            <person name="Denarie J."/>
            <person name="Dixon R.A."/>
            <person name="May G.D."/>
            <person name="Schwartz D.C."/>
            <person name="Rogers J."/>
            <person name="Quetier F."/>
            <person name="Town C.D."/>
            <person name="Roe B.A."/>
        </authorList>
    </citation>
    <scope>NUCLEOTIDE SEQUENCE [LARGE SCALE GENOMIC DNA]</scope>
    <source>
        <strain evidence="2">A17</strain>
        <strain evidence="3 4">cv. Jemalong A17</strain>
    </source>
</reference>
<dbReference type="AlphaFoldDB" id="A0A072V3J0"/>
<protein>
    <submittedName>
        <fullName evidence="2 3">Uncharacterized protein</fullName>
    </submittedName>
</protein>
<evidence type="ECO:0000313" key="3">
    <source>
        <dbReference type="EnsemblPlants" id="KEH36367"/>
    </source>
</evidence>
<sequence length="69" mass="8001">MTQDGKNLDQRKQYFEKPSPLKDSPQSPLQNPQRKSCIEIPSPATTVPENASSTVRKLMLELRCNYRYF</sequence>
<gene>
    <name evidence="2" type="ordered locus">MTR_3g117085</name>
</gene>
<proteinExistence type="predicted"/>
<feature type="compositionally biased region" description="Polar residues" evidence="1">
    <location>
        <begin position="24"/>
        <end position="34"/>
    </location>
</feature>
<feature type="compositionally biased region" description="Basic and acidic residues" evidence="1">
    <location>
        <begin position="1"/>
        <end position="15"/>
    </location>
</feature>
<name>A0A072V3J0_MEDTR</name>
<keyword evidence="4" id="KW-1185">Reference proteome</keyword>